<keyword evidence="8" id="KW-1185">Reference proteome</keyword>
<evidence type="ECO:0000259" key="6">
    <source>
        <dbReference type="Pfam" id="PF07940"/>
    </source>
</evidence>
<evidence type="ECO:0008006" key="9">
    <source>
        <dbReference type="Google" id="ProtNLM"/>
    </source>
</evidence>
<accession>A0ABP9DJX1</accession>
<name>A0ABP9DJX1_9BACT</name>
<dbReference type="InterPro" id="IPR012480">
    <property type="entry name" value="Hepar_II_III_C"/>
</dbReference>
<comment type="caution">
    <text evidence="7">The sequence shown here is derived from an EMBL/GenBank/DDBJ whole genome shotgun (WGS) entry which is preliminary data.</text>
</comment>
<keyword evidence="4" id="KW-0456">Lyase</keyword>
<dbReference type="InterPro" id="IPR008397">
    <property type="entry name" value="Alginate_lyase_dom"/>
</dbReference>
<proteinExistence type="predicted"/>
<dbReference type="Pfam" id="PF07940">
    <property type="entry name" value="Hepar_II_III_C"/>
    <property type="match status" value="1"/>
</dbReference>
<dbReference type="RefSeq" id="WP_345374541.1">
    <property type="nucleotide sequence ID" value="NZ_BAABJX010000059.1"/>
</dbReference>
<dbReference type="Gene3D" id="1.50.10.100">
    <property type="entry name" value="Chondroitin AC/alginate lyase"/>
    <property type="match status" value="1"/>
</dbReference>
<dbReference type="Gene3D" id="2.70.98.70">
    <property type="match status" value="1"/>
</dbReference>
<dbReference type="PANTHER" id="PTHR39210:SF1">
    <property type="entry name" value="HEPARIN-SULFATE LYASE"/>
    <property type="match status" value="1"/>
</dbReference>
<dbReference type="EMBL" id="BAABJX010000059">
    <property type="protein sequence ID" value="GAA4848799.1"/>
    <property type="molecule type" value="Genomic_DNA"/>
</dbReference>
<evidence type="ECO:0000313" key="8">
    <source>
        <dbReference type="Proteomes" id="UP001500298"/>
    </source>
</evidence>
<comment type="subcellular location">
    <subcellularLocation>
        <location evidence="1">Periplasm</location>
    </subcellularLocation>
</comment>
<evidence type="ECO:0000259" key="5">
    <source>
        <dbReference type="Pfam" id="PF05426"/>
    </source>
</evidence>
<evidence type="ECO:0000256" key="4">
    <source>
        <dbReference type="ARBA" id="ARBA00023239"/>
    </source>
</evidence>
<feature type="domain" description="Heparinase II/III-like C-terminal" evidence="6">
    <location>
        <begin position="384"/>
        <end position="587"/>
    </location>
</feature>
<evidence type="ECO:0000256" key="3">
    <source>
        <dbReference type="ARBA" id="ARBA00022764"/>
    </source>
</evidence>
<sequence>MWNKGLIIGWIWSCCLATVAFGQQHPTLTLTKEGVQDIRKQMPQAPLFMETLEQMQQKIDKVVREEIAVPVPKDPAGGYTHEKHKENSRLMYQASVLYQLTGEQKYAGFVTELLEAYAEMYPTLLEHPIKKSYAPGKLFWQLLNESVWLVYVAQAYDGVYDYLTEKQRERITTDLLKPFAHFLSAENPEVFNRIHNHGVWAVAAVGMTGYVLEDQALVNKALYGMELTAGIAHKEKGEAGFYTHLDALFSPDGYYTEGPYYHRYALTPFMLFALAIENNEPKRQIFKYRDGILLKTVETLLQLTNVDGTFFPFNDAIKGMDYTTSSLVAGVDLLYAYGKKDPALLSIVEEQNTVLLNQAGLNVALALADGKQQPFNRTSLVITDGSSGDEGGIGILRTGKGKEQWTTSMKYTSHGLSHGHFDKLSLLMYEGAQEILQDYGAVRYVNVKQKEGGRYLPENKTWAHQTIAHNTLIVDETSHYDGDKRKSSKHHGVLVYAQQEKEFQALYAMDTTAYSGVRMGRKLVMIEGTSDREAVMLDVFSAESEEVHQYDLAYHYQGQVMNADFIESTANQQMQVLGQSNGYQHLWKEGEGISQESNTTFTWLKGNRFYSIASINETGTRYLLGRLGANDPKFNLRRDPVLIQRRTGKHARFINVIIPHGGRNQVTELTNRTETPIAEVKELTLMKGYEGVTITWKNGEELQVFWSTEKTMTKDKHQIEYKGYKYQWEGPVYVSAMK</sequence>
<dbReference type="SUPFAM" id="SSF48230">
    <property type="entry name" value="Chondroitin AC/alginate lyase"/>
    <property type="match status" value="1"/>
</dbReference>
<evidence type="ECO:0000256" key="2">
    <source>
        <dbReference type="ARBA" id="ARBA00022729"/>
    </source>
</evidence>
<evidence type="ECO:0000313" key="7">
    <source>
        <dbReference type="EMBL" id="GAA4848799.1"/>
    </source>
</evidence>
<keyword evidence="3" id="KW-0574">Periplasm</keyword>
<dbReference type="PANTHER" id="PTHR39210">
    <property type="entry name" value="HEPARIN-SULFATE LYASE"/>
    <property type="match status" value="1"/>
</dbReference>
<evidence type="ECO:0000256" key="1">
    <source>
        <dbReference type="ARBA" id="ARBA00004418"/>
    </source>
</evidence>
<protein>
    <recommendedName>
        <fullName evidence="9">Alginate lyase</fullName>
    </recommendedName>
</protein>
<dbReference type="InterPro" id="IPR008929">
    <property type="entry name" value="Chondroitin_lyas"/>
</dbReference>
<gene>
    <name evidence="7" type="ORF">GCM10023331_36940</name>
</gene>
<organism evidence="7 8">
    <name type="scientific">Algivirga pacifica</name>
    <dbReference type="NCBI Taxonomy" id="1162670"/>
    <lineage>
        <taxon>Bacteria</taxon>
        <taxon>Pseudomonadati</taxon>
        <taxon>Bacteroidota</taxon>
        <taxon>Cytophagia</taxon>
        <taxon>Cytophagales</taxon>
        <taxon>Flammeovirgaceae</taxon>
        <taxon>Algivirga</taxon>
    </lineage>
</organism>
<dbReference type="Pfam" id="PF05426">
    <property type="entry name" value="Alginate_lyase"/>
    <property type="match status" value="1"/>
</dbReference>
<reference evidence="8" key="1">
    <citation type="journal article" date="2019" name="Int. J. Syst. Evol. Microbiol.">
        <title>The Global Catalogue of Microorganisms (GCM) 10K type strain sequencing project: providing services to taxonomists for standard genome sequencing and annotation.</title>
        <authorList>
            <consortium name="The Broad Institute Genomics Platform"/>
            <consortium name="The Broad Institute Genome Sequencing Center for Infectious Disease"/>
            <person name="Wu L."/>
            <person name="Ma J."/>
        </authorList>
    </citation>
    <scope>NUCLEOTIDE SEQUENCE [LARGE SCALE GENOMIC DNA]</scope>
    <source>
        <strain evidence="8">JCM 18326</strain>
    </source>
</reference>
<feature type="domain" description="Alginate lyase" evidence="5">
    <location>
        <begin position="89"/>
        <end position="303"/>
    </location>
</feature>
<dbReference type="Proteomes" id="UP001500298">
    <property type="component" value="Unassembled WGS sequence"/>
</dbReference>
<keyword evidence="2" id="KW-0732">Signal</keyword>